<dbReference type="AlphaFoldDB" id="A0A6A6TNX1"/>
<organism evidence="2 3">
    <name type="scientific">Lophiostoma macrostomum CBS 122681</name>
    <dbReference type="NCBI Taxonomy" id="1314788"/>
    <lineage>
        <taxon>Eukaryota</taxon>
        <taxon>Fungi</taxon>
        <taxon>Dikarya</taxon>
        <taxon>Ascomycota</taxon>
        <taxon>Pezizomycotina</taxon>
        <taxon>Dothideomycetes</taxon>
        <taxon>Pleosporomycetidae</taxon>
        <taxon>Pleosporales</taxon>
        <taxon>Lophiostomataceae</taxon>
        <taxon>Lophiostoma</taxon>
    </lineage>
</organism>
<feature type="region of interest" description="Disordered" evidence="1">
    <location>
        <begin position="299"/>
        <end position="323"/>
    </location>
</feature>
<dbReference type="EMBL" id="MU004296">
    <property type="protein sequence ID" value="KAF2661031.1"/>
    <property type="molecule type" value="Genomic_DNA"/>
</dbReference>
<evidence type="ECO:0000256" key="1">
    <source>
        <dbReference type="SAM" id="MobiDB-lite"/>
    </source>
</evidence>
<accession>A0A6A6TNX1</accession>
<gene>
    <name evidence="2" type="ORF">K491DRAFT_687822</name>
</gene>
<dbReference type="Proteomes" id="UP000799324">
    <property type="component" value="Unassembled WGS sequence"/>
</dbReference>
<dbReference type="Gene3D" id="3.40.220.10">
    <property type="entry name" value="Leucine Aminopeptidase, subunit E, domain 1"/>
    <property type="match status" value="1"/>
</dbReference>
<evidence type="ECO:0000313" key="2">
    <source>
        <dbReference type="EMBL" id="KAF2661031.1"/>
    </source>
</evidence>
<reference evidence="2" key="1">
    <citation type="journal article" date="2020" name="Stud. Mycol.">
        <title>101 Dothideomycetes genomes: a test case for predicting lifestyles and emergence of pathogens.</title>
        <authorList>
            <person name="Haridas S."/>
            <person name="Albert R."/>
            <person name="Binder M."/>
            <person name="Bloem J."/>
            <person name="Labutti K."/>
            <person name="Salamov A."/>
            <person name="Andreopoulos B."/>
            <person name="Baker S."/>
            <person name="Barry K."/>
            <person name="Bills G."/>
            <person name="Bluhm B."/>
            <person name="Cannon C."/>
            <person name="Castanera R."/>
            <person name="Culley D."/>
            <person name="Daum C."/>
            <person name="Ezra D."/>
            <person name="Gonzalez J."/>
            <person name="Henrissat B."/>
            <person name="Kuo A."/>
            <person name="Liang C."/>
            <person name="Lipzen A."/>
            <person name="Lutzoni F."/>
            <person name="Magnuson J."/>
            <person name="Mondo S."/>
            <person name="Nolan M."/>
            <person name="Ohm R."/>
            <person name="Pangilinan J."/>
            <person name="Park H.-J."/>
            <person name="Ramirez L."/>
            <person name="Alfaro M."/>
            <person name="Sun H."/>
            <person name="Tritt A."/>
            <person name="Yoshinaga Y."/>
            <person name="Zwiers L.-H."/>
            <person name="Turgeon B."/>
            <person name="Goodwin S."/>
            <person name="Spatafora J."/>
            <person name="Crous P."/>
            <person name="Grigoriev I."/>
        </authorList>
    </citation>
    <scope>NUCLEOTIDE SEQUENCE</scope>
    <source>
        <strain evidence="2">CBS 122681</strain>
    </source>
</reference>
<protein>
    <submittedName>
        <fullName evidence="2">Macro domain-like protein</fullName>
    </submittedName>
</protein>
<dbReference type="InterPro" id="IPR043472">
    <property type="entry name" value="Macro_dom-like"/>
</dbReference>
<name>A0A6A6TNX1_9PLEO</name>
<dbReference type="SUPFAM" id="SSF52949">
    <property type="entry name" value="Macro domain-like"/>
    <property type="match status" value="2"/>
</dbReference>
<feature type="region of interest" description="Disordered" evidence="1">
    <location>
        <begin position="119"/>
        <end position="144"/>
    </location>
</feature>
<keyword evidence="3" id="KW-1185">Reference proteome</keyword>
<dbReference type="OrthoDB" id="6082470at2759"/>
<evidence type="ECO:0000313" key="3">
    <source>
        <dbReference type="Proteomes" id="UP000799324"/>
    </source>
</evidence>
<proteinExistence type="predicted"/>
<feature type="compositionally biased region" description="Polar residues" evidence="1">
    <location>
        <begin position="308"/>
        <end position="323"/>
    </location>
</feature>
<sequence length="323" mass="35083">MGSTSSNPLPKIHLLLMEPKHISAFNTARTNLGLPSNISIEIHDTALAMLPKALSFTAIVSPANSFARLDGAFDDALSRAFAPKTDYHALTRVAQRKVYEVWRGFAPPGSCTVVDLGVDGDEEDHGGKGEEEGKEEEEGSKEYGKAREVLRKDTGLRPSSEVWGVRYLLLCPTMRVPMDVRWDREVVYECVWSLLNAIQNHNDSITQNAEAGIEGDAGEESGKKIESFLMTPLATGCGLVSPQRWAEQTVLAIKHFADAVAGGQQGDGGPWRSMGWKDALKVTREIGGTYGSTDRLIMDAPGEDGGNASKSAPAQNSLFHWLQ</sequence>